<comment type="similarity">
    <text evidence="16">Belongs to the potassium channel family. H (Eag) (TC 1.A.1.20) subfamily. Kv12.3/KCNH4 sub-subfamily.</text>
</comment>
<comment type="catalytic activity">
    <reaction evidence="14">
        <text>K(+)(in) = K(+)(out)</text>
        <dbReference type="Rhea" id="RHEA:29463"/>
        <dbReference type="ChEBI" id="CHEBI:29103"/>
    </reaction>
</comment>
<accession>A0A8V5GGE1</accession>
<dbReference type="Pfam" id="PF13426">
    <property type="entry name" value="PAS_9"/>
    <property type="match status" value="1"/>
</dbReference>
<feature type="transmembrane region" description="Helical" evidence="23">
    <location>
        <begin position="441"/>
        <end position="465"/>
    </location>
</feature>
<protein>
    <recommendedName>
        <fullName evidence="17">Voltage-gated delayed rectifier potassium channel KCNH4</fullName>
    </recommendedName>
    <alternativeName>
        <fullName evidence="21">Brain-specific eag-like channel 2</fullName>
    </alternativeName>
    <alternativeName>
        <fullName evidence="19">Ether-a-go-go-like potassium channel 1</fullName>
    </alternativeName>
    <alternativeName>
        <fullName evidence="18">Potassium voltage-gated channel subfamily H member 4</fullName>
    </alternativeName>
    <alternativeName>
        <fullName evidence="20">Voltage-gated potassium channel subunit Kv12.3</fullName>
    </alternativeName>
</protein>
<feature type="transmembrane region" description="Helical" evidence="23">
    <location>
        <begin position="215"/>
        <end position="235"/>
    </location>
</feature>
<dbReference type="InterPro" id="IPR000014">
    <property type="entry name" value="PAS"/>
</dbReference>
<sequence length="1018" mass="113482">MPVMKGLLAPQNTFLDTIATRFDGTHSNFILANAQVRCGFPIVYCSDGFCDLTGFARTEVMQKNCSCRFLYGAETSEPVLQRIEKVLDGRQEYQTEVCFYKKGGAAFWCLLDIMPIKNEKGEVVLFLFSFKDITESRGRSHQRSKRPGSCQLRAARRQGRTVLHRLSSQFARRDRSEMKINRNVFENKLSIPEYKVAAVQKSRFILLHYSIFKALWDWLILLATFYVAITVPYNVCFTGTEDTLSAARSTIVSDIAVEMLFILDIILNFRTTYVSQSGQVVYEPRSICIHYVATWFFVDLIAALPFDLLYIFNVTVTSLVHLLKTVRLLRLLRLLQKLDRYSQYSAMVLTLLMSMFALLAHWMACIWYVIGRKEMESNDPQTWDIGWLHELGKRLEAPYINSSLGGPSIRSAYIASLYFTLSSLTSVGFGNVCANTDAEKIFSICTMLIGALMHAVVFGNVTAIIQRMYSRRSLYHTRMKDLKDFIRVHHLPQQLKQRMLEYFQTTWSVNNGIDANELLHNFPDELRADVAMHLHKDILQLPVFETASRGCLRSLSLHIKTSFCAPGEYLLRQGDALQANYFVCSGSLEVLKDNVVLAILGKGDLIGADLCSTDRVIKTNADVKALTYCDLQHIGLRGLCEVLQLYPEYASKFTADIHQDLTFNLREGSEMEGLCRYPRSPRLPKPHPESGAATGKPLPSVLEDEEEPDEVFQRSPGTSARRKLLLPPLSSPARRGSPGSLRGDELCQAPALRRSCRSPARCSRARSPSPQCRQEQESSAGRRPPKLLIPSLHTYGPPDLSPRVVDGIEDNGRTSEPQTFCFNVEPPLQRTARDSPSSGTSRPSGAHRGCSAGGSFPRRSRLSLPFQINHLNQEVSHLSWELQRMMELLQSRLCAPQAPACPNRLPPAAPRPLSPPAPVPPSPPPAAPSSRSSPCSSPPAKRCPVRSRSAHAGASPAADPWLGPCPSRGDTRSAEPRRAPDSPPPGLPHRFAHSFPGCAAGARSHIPPQPRSGSTSSH</sequence>
<evidence type="ECO:0000313" key="25">
    <source>
        <dbReference type="Proteomes" id="UP000694405"/>
    </source>
</evidence>
<evidence type="ECO:0000256" key="15">
    <source>
        <dbReference type="ARBA" id="ARBA00058898"/>
    </source>
</evidence>
<reference evidence="24" key="2">
    <citation type="submission" date="2025-08" db="UniProtKB">
        <authorList>
            <consortium name="Ensembl"/>
        </authorList>
    </citation>
    <scope>IDENTIFICATION</scope>
</reference>
<dbReference type="GO" id="GO:0034702">
    <property type="term" value="C:monoatomic ion channel complex"/>
    <property type="evidence" value="ECO:0007669"/>
    <property type="project" value="UniProtKB-KW"/>
</dbReference>
<evidence type="ECO:0000256" key="10">
    <source>
        <dbReference type="ARBA" id="ARBA00023065"/>
    </source>
</evidence>
<feature type="transmembrane region" description="Helical" evidence="23">
    <location>
        <begin position="412"/>
        <end position="434"/>
    </location>
</feature>
<evidence type="ECO:0000256" key="9">
    <source>
        <dbReference type="ARBA" id="ARBA00022989"/>
    </source>
</evidence>
<evidence type="ECO:0000256" key="4">
    <source>
        <dbReference type="ARBA" id="ARBA00022538"/>
    </source>
</evidence>
<keyword evidence="12" id="KW-0325">Glycoprotein</keyword>
<dbReference type="SUPFAM" id="SSF55785">
    <property type="entry name" value="PYP-like sensor domain (PAS domain)"/>
    <property type="match status" value="1"/>
</dbReference>
<evidence type="ECO:0000256" key="7">
    <source>
        <dbReference type="ARBA" id="ARBA00022882"/>
    </source>
</evidence>
<evidence type="ECO:0000256" key="12">
    <source>
        <dbReference type="ARBA" id="ARBA00023180"/>
    </source>
</evidence>
<dbReference type="SUPFAM" id="SSF51206">
    <property type="entry name" value="cAMP-binding domain-like"/>
    <property type="match status" value="1"/>
</dbReference>
<feature type="compositionally biased region" description="Polar residues" evidence="22">
    <location>
        <begin position="834"/>
        <end position="843"/>
    </location>
</feature>
<dbReference type="FunFam" id="3.30.450.20:FF:000001">
    <property type="entry name" value="Potassium voltage-gated channel subfamily H member 7"/>
    <property type="match status" value="1"/>
</dbReference>
<dbReference type="InterPro" id="IPR005821">
    <property type="entry name" value="Ion_trans_dom"/>
</dbReference>
<dbReference type="InterPro" id="IPR014710">
    <property type="entry name" value="RmlC-like_jellyroll"/>
</dbReference>
<evidence type="ECO:0000256" key="6">
    <source>
        <dbReference type="ARBA" id="ARBA00022826"/>
    </source>
</evidence>
<dbReference type="Gene3D" id="1.10.1200.260">
    <property type="match status" value="1"/>
</dbReference>
<evidence type="ECO:0000256" key="21">
    <source>
        <dbReference type="ARBA" id="ARBA00083198"/>
    </source>
</evidence>
<feature type="compositionally biased region" description="Basic and acidic residues" evidence="22">
    <location>
        <begin position="969"/>
        <end position="980"/>
    </location>
</feature>
<dbReference type="InterPro" id="IPR003950">
    <property type="entry name" value="K_chnl_volt-dep_ELK"/>
</dbReference>
<comment type="subcellular location">
    <subcellularLocation>
        <location evidence="1">Membrane</location>
        <topology evidence="1">Multi-pass membrane protein</topology>
    </subcellularLocation>
</comment>
<dbReference type="PANTHER" id="PTHR10217">
    <property type="entry name" value="VOLTAGE AND LIGAND GATED POTASSIUM CHANNEL"/>
    <property type="match status" value="1"/>
</dbReference>
<dbReference type="PROSITE" id="PS50113">
    <property type="entry name" value="PAC"/>
    <property type="match status" value="1"/>
</dbReference>
<evidence type="ECO:0000256" key="20">
    <source>
        <dbReference type="ARBA" id="ARBA00082973"/>
    </source>
</evidence>
<evidence type="ECO:0000256" key="18">
    <source>
        <dbReference type="ARBA" id="ARBA00075970"/>
    </source>
</evidence>
<proteinExistence type="inferred from homology"/>
<evidence type="ECO:0000256" key="2">
    <source>
        <dbReference type="ARBA" id="ARBA00011552"/>
    </source>
</evidence>
<dbReference type="InterPro" id="IPR050818">
    <property type="entry name" value="KCNH_animal-type"/>
</dbReference>
<dbReference type="InterPro" id="IPR000595">
    <property type="entry name" value="cNMP-bd_dom"/>
</dbReference>
<feature type="compositionally biased region" description="Low complexity" evidence="22">
    <location>
        <begin position="757"/>
        <end position="773"/>
    </location>
</feature>
<keyword evidence="13" id="KW-0407">Ion channel</keyword>
<dbReference type="PROSITE" id="PS50042">
    <property type="entry name" value="CNMP_BINDING_3"/>
    <property type="match status" value="1"/>
</dbReference>
<dbReference type="Proteomes" id="UP000694405">
    <property type="component" value="Chromosome 17"/>
</dbReference>
<dbReference type="InterPro" id="IPR003938">
    <property type="entry name" value="K_chnl_volt-dep_EAG/ELK/ERG"/>
</dbReference>
<dbReference type="GO" id="GO:0005249">
    <property type="term" value="F:voltage-gated potassium channel activity"/>
    <property type="evidence" value="ECO:0007669"/>
    <property type="project" value="InterPro"/>
</dbReference>
<keyword evidence="8" id="KW-0630">Potassium</keyword>
<keyword evidence="6" id="KW-0631">Potassium channel</keyword>
<dbReference type="InterPro" id="IPR000700">
    <property type="entry name" value="PAS-assoc_C"/>
</dbReference>
<keyword evidence="9 23" id="KW-1133">Transmembrane helix</keyword>
<evidence type="ECO:0000256" key="16">
    <source>
        <dbReference type="ARBA" id="ARBA00061598"/>
    </source>
</evidence>
<dbReference type="GO" id="GO:0042391">
    <property type="term" value="P:regulation of membrane potential"/>
    <property type="evidence" value="ECO:0007669"/>
    <property type="project" value="TreeGrafter"/>
</dbReference>
<dbReference type="Pfam" id="PF00520">
    <property type="entry name" value="Ion_trans"/>
    <property type="match status" value="1"/>
</dbReference>
<feature type="compositionally biased region" description="Pro residues" evidence="22">
    <location>
        <begin position="905"/>
        <end position="927"/>
    </location>
</feature>
<dbReference type="CDD" id="cd00130">
    <property type="entry name" value="PAS"/>
    <property type="match status" value="1"/>
</dbReference>
<dbReference type="InterPro" id="IPR035965">
    <property type="entry name" value="PAS-like_dom_sf"/>
</dbReference>
<dbReference type="PRINTS" id="PR01465">
    <property type="entry name" value="ELKCHANNEL"/>
</dbReference>
<dbReference type="SUPFAM" id="SSF81324">
    <property type="entry name" value="Voltage-gated potassium channels"/>
    <property type="match status" value="1"/>
</dbReference>
<organism evidence="24 25">
    <name type="scientific">Melopsittacus undulatus</name>
    <name type="common">Budgerigar</name>
    <name type="synonym">Psittacus undulatus</name>
    <dbReference type="NCBI Taxonomy" id="13146"/>
    <lineage>
        <taxon>Eukaryota</taxon>
        <taxon>Metazoa</taxon>
        <taxon>Chordata</taxon>
        <taxon>Craniata</taxon>
        <taxon>Vertebrata</taxon>
        <taxon>Euteleostomi</taxon>
        <taxon>Archelosauria</taxon>
        <taxon>Archosauria</taxon>
        <taxon>Dinosauria</taxon>
        <taxon>Saurischia</taxon>
        <taxon>Theropoda</taxon>
        <taxon>Coelurosauria</taxon>
        <taxon>Aves</taxon>
        <taxon>Neognathae</taxon>
        <taxon>Neoaves</taxon>
        <taxon>Telluraves</taxon>
        <taxon>Australaves</taxon>
        <taxon>Psittaciformes</taxon>
        <taxon>Psittaculidae</taxon>
        <taxon>Melopsittacus</taxon>
    </lineage>
</organism>
<reference evidence="24" key="1">
    <citation type="submission" date="2020-03" db="EMBL/GenBank/DDBJ databases">
        <title>Melopsittacus undulatus (budgerigar) genome, bMelUnd1, maternal haplotype with Z.</title>
        <authorList>
            <person name="Gedman G."/>
            <person name="Mountcastle J."/>
            <person name="Haase B."/>
            <person name="Formenti G."/>
            <person name="Wright T."/>
            <person name="Apodaca J."/>
            <person name="Pelan S."/>
            <person name="Chow W."/>
            <person name="Rhie A."/>
            <person name="Howe K."/>
            <person name="Fedrigo O."/>
            <person name="Jarvis E.D."/>
        </authorList>
    </citation>
    <scope>NUCLEOTIDE SEQUENCE [LARGE SCALE GENOMIC DNA]</scope>
</reference>
<feature type="compositionally biased region" description="Low complexity" evidence="22">
    <location>
        <begin position="928"/>
        <end position="942"/>
    </location>
</feature>
<dbReference type="NCBIfam" id="TIGR00229">
    <property type="entry name" value="sensory_box"/>
    <property type="match status" value="1"/>
</dbReference>
<keyword evidence="7" id="KW-0851">Voltage-gated channel</keyword>
<comment type="function">
    <text evidence="15">Pore-forming (alpha) subunit of a voltage-gated delayed rectifier. Activates at more negative voltages, exhibits fast prepulse-independent activation kinetics and deactivates much more slowly, but shows no inactivation.</text>
</comment>
<keyword evidence="11 23" id="KW-0472">Membrane</keyword>
<evidence type="ECO:0000256" key="13">
    <source>
        <dbReference type="ARBA" id="ARBA00023303"/>
    </source>
</evidence>
<dbReference type="InterPro" id="IPR018490">
    <property type="entry name" value="cNMP-bd_dom_sf"/>
</dbReference>
<dbReference type="Ensembl" id="ENSMUNT00000024936.2">
    <property type="protein sequence ID" value="ENSMUNP00000021856.2"/>
    <property type="gene ID" value="ENSMUNG00000016456.2"/>
</dbReference>
<feature type="transmembrane region" description="Helical" evidence="23">
    <location>
        <begin position="310"/>
        <end position="332"/>
    </location>
</feature>
<feature type="compositionally biased region" description="Low complexity" evidence="22">
    <location>
        <begin position="725"/>
        <end position="741"/>
    </location>
</feature>
<dbReference type="GO" id="GO:0005886">
    <property type="term" value="C:plasma membrane"/>
    <property type="evidence" value="ECO:0007669"/>
    <property type="project" value="TreeGrafter"/>
</dbReference>
<dbReference type="Gene3D" id="1.10.287.70">
    <property type="match status" value="1"/>
</dbReference>
<dbReference type="AlphaFoldDB" id="A0A8C6K3V3"/>
<dbReference type="Gene3D" id="3.30.450.20">
    <property type="entry name" value="PAS domain"/>
    <property type="match status" value="1"/>
</dbReference>
<name>A0A8C6K3V3_MELUD</name>
<reference evidence="24" key="3">
    <citation type="submission" date="2025-09" db="UniProtKB">
        <authorList>
            <consortium name="Ensembl"/>
        </authorList>
    </citation>
    <scope>IDENTIFICATION</scope>
</reference>
<evidence type="ECO:0000256" key="19">
    <source>
        <dbReference type="ARBA" id="ARBA00076367"/>
    </source>
</evidence>
<dbReference type="Pfam" id="PF00027">
    <property type="entry name" value="cNMP_binding"/>
    <property type="match status" value="1"/>
</dbReference>
<dbReference type="InterPro" id="IPR001610">
    <property type="entry name" value="PAC"/>
</dbReference>
<dbReference type="CDD" id="cd00038">
    <property type="entry name" value="CAP_ED"/>
    <property type="match status" value="1"/>
</dbReference>
<evidence type="ECO:0000256" key="3">
    <source>
        <dbReference type="ARBA" id="ARBA00022448"/>
    </source>
</evidence>
<keyword evidence="3" id="KW-0813">Transport</keyword>
<evidence type="ECO:0000256" key="1">
    <source>
        <dbReference type="ARBA" id="ARBA00004141"/>
    </source>
</evidence>
<gene>
    <name evidence="24" type="primary">LOC101881785</name>
</gene>
<evidence type="ECO:0000256" key="8">
    <source>
        <dbReference type="ARBA" id="ARBA00022958"/>
    </source>
</evidence>
<feature type="transmembrane region" description="Helical" evidence="23">
    <location>
        <begin position="344"/>
        <end position="370"/>
    </location>
</feature>
<feature type="transmembrane region" description="Helical" evidence="23">
    <location>
        <begin position="247"/>
        <end position="267"/>
    </location>
</feature>
<dbReference type="FunFam" id="1.10.1200.260:FF:000002">
    <property type="entry name" value="Potassium voltage-gated channel subfamily H member 8"/>
    <property type="match status" value="1"/>
</dbReference>
<comment type="subunit">
    <text evidence="2">The potassium channel is probably composed of a homo- or heterotetrameric complex of pore-forming alpha subunits that can associate with modulating beta subunits.</text>
</comment>
<keyword evidence="10" id="KW-0406">Ion transport</keyword>
<evidence type="ECO:0000256" key="22">
    <source>
        <dbReference type="SAM" id="MobiDB-lite"/>
    </source>
</evidence>
<keyword evidence="5 23" id="KW-0812">Transmembrane</keyword>
<evidence type="ECO:0000256" key="23">
    <source>
        <dbReference type="SAM" id="Phobius"/>
    </source>
</evidence>
<dbReference type="FunFam" id="2.60.120.10:FF:000014">
    <property type="entry name" value="Potassium voltage-gated channel, subfamily H (Eag-related), member 4"/>
    <property type="match status" value="1"/>
</dbReference>
<evidence type="ECO:0000313" key="24">
    <source>
        <dbReference type="Ensembl" id="ENSMUNP00000021856.2"/>
    </source>
</evidence>
<keyword evidence="4" id="KW-0633">Potassium transport</keyword>
<keyword evidence="25" id="KW-1185">Reference proteome</keyword>
<dbReference type="PRINTS" id="PR01463">
    <property type="entry name" value="EAGCHANLFMLY"/>
</dbReference>
<dbReference type="PROSITE" id="PS50112">
    <property type="entry name" value="PAS"/>
    <property type="match status" value="1"/>
</dbReference>
<dbReference type="Gene3D" id="2.60.120.10">
    <property type="entry name" value="Jelly Rolls"/>
    <property type="match status" value="1"/>
</dbReference>
<dbReference type="SMART" id="SM00086">
    <property type="entry name" value="PAC"/>
    <property type="match status" value="1"/>
</dbReference>
<feature type="region of interest" description="Disordered" evidence="22">
    <location>
        <begin position="675"/>
        <end position="856"/>
    </location>
</feature>
<evidence type="ECO:0000256" key="14">
    <source>
        <dbReference type="ARBA" id="ARBA00034430"/>
    </source>
</evidence>
<evidence type="ECO:0000256" key="5">
    <source>
        <dbReference type="ARBA" id="ARBA00022692"/>
    </source>
</evidence>
<accession>A0A8C6K3V3</accession>
<dbReference type="PANTHER" id="PTHR10217:SF630">
    <property type="entry name" value="POTASSIUM VOLTAGE-GATED CHANNEL SUBFAMILY H MEMBER 4"/>
    <property type="match status" value="1"/>
</dbReference>
<evidence type="ECO:0000256" key="11">
    <source>
        <dbReference type="ARBA" id="ARBA00023136"/>
    </source>
</evidence>
<feature type="region of interest" description="Disordered" evidence="22">
    <location>
        <begin position="905"/>
        <end position="1018"/>
    </location>
</feature>
<evidence type="ECO:0000256" key="17">
    <source>
        <dbReference type="ARBA" id="ARBA00074373"/>
    </source>
</evidence>
<dbReference type="SMART" id="SM00100">
    <property type="entry name" value="cNMP"/>
    <property type="match status" value="1"/>
</dbReference>